<evidence type="ECO:0000313" key="2">
    <source>
        <dbReference type="EMBL" id="ALY07704.1"/>
    </source>
</evidence>
<sequence>MNYESDADEQILIAAMLSLTNTDDEILDRIAPEVFSGIRAQIWETARQLRAENKATTPRNIQARHPNDGTLRNALTAAAGHTWPVARVREAERTVVELDRFRRLQGALQAGLERMAAAEHYSDALEAAHAELNRLAESTPPASVRNFADVWDTWWDQLNTPTTRAAAIPTPWHQLNDKLAGGMHRGRTYVVGGRPGEGKSIAGVNMATYAAEQGHQAIVFSVEMGEHEVASRVIASGAQAEYGQITRRQVDDHNLVKIAEWGDQNRSMPLRIVDRADIGVEFVSAVCRSVKRAHGLDVVFVDYLQLLKPSGSKIPRQQQIADMSRALKVLAMDLQCAVIIACQLNRNSANEKRAPVLADLRESGAIEQDCDVAILLNHKRTDDGDHTGDVELIVAKNRTGSLGAITCRWSAYQARIA</sequence>
<feature type="domain" description="SF4 helicase" evidence="1">
    <location>
        <begin position="161"/>
        <end position="417"/>
    </location>
</feature>
<dbReference type="KEGG" id="vg:77930785"/>
<dbReference type="GO" id="GO:0005524">
    <property type="term" value="F:ATP binding"/>
    <property type="evidence" value="ECO:0007669"/>
    <property type="project" value="InterPro"/>
</dbReference>
<evidence type="ECO:0000313" key="3">
    <source>
        <dbReference type="Proteomes" id="UP000221715"/>
    </source>
</evidence>
<evidence type="ECO:0000259" key="1">
    <source>
        <dbReference type="PROSITE" id="PS51199"/>
    </source>
</evidence>
<dbReference type="GO" id="GO:0003678">
    <property type="term" value="F:DNA helicase activity"/>
    <property type="evidence" value="ECO:0007669"/>
    <property type="project" value="InterPro"/>
</dbReference>
<proteinExistence type="predicted"/>
<dbReference type="InterPro" id="IPR007694">
    <property type="entry name" value="DNA_helicase_DnaB-like_C"/>
</dbReference>
<dbReference type="PANTHER" id="PTHR30153:SF2">
    <property type="entry name" value="REPLICATIVE DNA HELICASE"/>
    <property type="match status" value="1"/>
</dbReference>
<dbReference type="Gene3D" id="1.10.860.10">
    <property type="entry name" value="DNAb Helicase, Chain A"/>
    <property type="match status" value="1"/>
</dbReference>
<organism evidence="2 3">
    <name type="scientific">Gordonia phage Howe</name>
    <dbReference type="NCBI Taxonomy" id="1777061"/>
    <lineage>
        <taxon>Viruses</taxon>
        <taxon>Duplodnaviria</taxon>
        <taxon>Heunggongvirae</taxon>
        <taxon>Uroviricota</taxon>
        <taxon>Caudoviricetes</taxon>
        <taxon>Howevirus</taxon>
        <taxon>Howevirus howe</taxon>
    </lineage>
</organism>
<dbReference type="SUPFAM" id="SSF52540">
    <property type="entry name" value="P-loop containing nucleoside triphosphate hydrolases"/>
    <property type="match status" value="1"/>
</dbReference>
<dbReference type="Gene3D" id="3.40.50.300">
    <property type="entry name" value="P-loop containing nucleotide triphosphate hydrolases"/>
    <property type="match status" value="1"/>
</dbReference>
<dbReference type="Proteomes" id="UP000221715">
    <property type="component" value="Genome"/>
</dbReference>
<dbReference type="PROSITE" id="PS51199">
    <property type="entry name" value="SF4_HELICASE"/>
    <property type="match status" value="1"/>
</dbReference>
<keyword evidence="3" id="KW-1185">Reference proteome</keyword>
<dbReference type="InterPro" id="IPR027417">
    <property type="entry name" value="P-loop_NTPase"/>
</dbReference>
<reference evidence="2 3" key="1">
    <citation type="submission" date="2015-12" db="EMBL/GenBank/DDBJ databases">
        <authorList>
            <person name="Pope W.H."/>
            <person name="Montgomery M.T."/>
            <person name="Garlena R.A."/>
            <person name="Russell D.A."/>
            <person name="Jacobs-Sera D."/>
            <person name="Hendrix R.W."/>
            <person name="Hatfull G.F."/>
        </authorList>
    </citation>
    <scope>NUCLEOTIDE SEQUENCE [LARGE SCALE GENOMIC DNA]</scope>
</reference>
<name>A0A0U4KJS0_9CAUD</name>
<keyword evidence="2" id="KW-0067">ATP-binding</keyword>
<dbReference type="EMBL" id="KU252585">
    <property type="protein sequence ID" value="ALY07704.1"/>
    <property type="molecule type" value="Genomic_DNA"/>
</dbReference>
<keyword evidence="2" id="KW-0547">Nucleotide-binding</keyword>
<protein>
    <submittedName>
        <fullName evidence="2">DnaB-like dsDNA helicase</fullName>
    </submittedName>
</protein>
<keyword evidence="2" id="KW-0347">Helicase</keyword>
<dbReference type="GO" id="GO:0006260">
    <property type="term" value="P:DNA replication"/>
    <property type="evidence" value="ECO:0007669"/>
    <property type="project" value="InterPro"/>
</dbReference>
<keyword evidence="2" id="KW-0378">Hydrolase</keyword>
<accession>A0A0U4KJS0</accession>
<dbReference type="PANTHER" id="PTHR30153">
    <property type="entry name" value="REPLICATIVE DNA HELICASE DNAB"/>
    <property type="match status" value="1"/>
</dbReference>
<dbReference type="InterPro" id="IPR016136">
    <property type="entry name" value="DNA_helicase_N/primase_C"/>
</dbReference>
<dbReference type="Pfam" id="PF03796">
    <property type="entry name" value="DnaB_C"/>
    <property type="match status" value="1"/>
</dbReference>
<gene>
    <name evidence="2" type="primary">70</name>
    <name evidence="2" type="ORF">PBI_HOWE_70</name>
</gene>
<dbReference type="RefSeq" id="YP_010654931.1">
    <property type="nucleotide sequence ID" value="NC_070817.1"/>
</dbReference>
<dbReference type="GeneID" id="77930785"/>